<dbReference type="SUPFAM" id="SSF51338">
    <property type="entry name" value="Composite domain of metallo-dependent hydrolases"/>
    <property type="match status" value="1"/>
</dbReference>
<organism evidence="2 3">
    <name type="scientific">Actinocorallia longicatena</name>
    <dbReference type="NCBI Taxonomy" id="111803"/>
    <lineage>
        <taxon>Bacteria</taxon>
        <taxon>Bacillati</taxon>
        <taxon>Actinomycetota</taxon>
        <taxon>Actinomycetes</taxon>
        <taxon>Streptosporangiales</taxon>
        <taxon>Thermomonosporaceae</taxon>
        <taxon>Actinocorallia</taxon>
    </lineage>
</organism>
<dbReference type="InterPro" id="IPR052349">
    <property type="entry name" value="Metallo-hydrolase_Enzymes"/>
</dbReference>
<dbReference type="PROSITE" id="PS01137">
    <property type="entry name" value="TATD_1"/>
    <property type="match status" value="1"/>
</dbReference>
<protein>
    <submittedName>
        <fullName evidence="2">Amidohydrolase family protein</fullName>
    </submittedName>
</protein>
<dbReference type="PANTHER" id="PTHR32027:SF9">
    <property type="entry name" value="BLL3847 PROTEIN"/>
    <property type="match status" value="1"/>
</dbReference>
<keyword evidence="3" id="KW-1185">Reference proteome</keyword>
<accession>A0ABP6Q7B9</accession>
<dbReference type="Proteomes" id="UP001501237">
    <property type="component" value="Unassembled WGS sequence"/>
</dbReference>
<comment type="caution">
    <text evidence="2">The sequence shown here is derived from an EMBL/GenBank/DDBJ whole genome shotgun (WGS) entry which is preliminary data.</text>
</comment>
<proteinExistence type="predicted"/>
<dbReference type="InterPro" id="IPR018228">
    <property type="entry name" value="DNase_TatD-rel_CS"/>
</dbReference>
<dbReference type="Pfam" id="PF07969">
    <property type="entry name" value="Amidohydro_3"/>
    <property type="match status" value="2"/>
</dbReference>
<dbReference type="EMBL" id="BAAAUV010000005">
    <property type="protein sequence ID" value="GAA3208971.1"/>
    <property type="molecule type" value="Genomic_DNA"/>
</dbReference>
<dbReference type="InterPro" id="IPR013108">
    <property type="entry name" value="Amidohydro_3"/>
</dbReference>
<reference evidence="3" key="1">
    <citation type="journal article" date="2019" name="Int. J. Syst. Evol. Microbiol.">
        <title>The Global Catalogue of Microorganisms (GCM) 10K type strain sequencing project: providing services to taxonomists for standard genome sequencing and annotation.</title>
        <authorList>
            <consortium name="The Broad Institute Genomics Platform"/>
            <consortium name="The Broad Institute Genome Sequencing Center for Infectious Disease"/>
            <person name="Wu L."/>
            <person name="Ma J."/>
        </authorList>
    </citation>
    <scope>NUCLEOTIDE SEQUENCE [LARGE SCALE GENOMIC DNA]</scope>
    <source>
        <strain evidence="3">JCM 9377</strain>
    </source>
</reference>
<dbReference type="Gene3D" id="3.20.20.140">
    <property type="entry name" value="Metal-dependent hydrolases"/>
    <property type="match status" value="1"/>
</dbReference>
<feature type="domain" description="Amidohydrolase 3" evidence="1">
    <location>
        <begin position="90"/>
        <end position="379"/>
    </location>
</feature>
<feature type="domain" description="Amidohydrolase 3" evidence="1">
    <location>
        <begin position="31"/>
        <end position="56"/>
    </location>
</feature>
<dbReference type="PANTHER" id="PTHR32027">
    <property type="entry name" value="CYTOSINE DEAMINASE"/>
    <property type="match status" value="1"/>
</dbReference>
<name>A0ABP6Q7B9_9ACTN</name>
<dbReference type="RefSeq" id="WP_344826926.1">
    <property type="nucleotide sequence ID" value="NZ_BAAAUV010000005.1"/>
</dbReference>
<gene>
    <name evidence="2" type="ORF">GCM10010468_26190</name>
</gene>
<dbReference type="NCBIfam" id="NF004636">
    <property type="entry name" value="PRK05985.1"/>
    <property type="match status" value="1"/>
</dbReference>
<dbReference type="SUPFAM" id="SSF51556">
    <property type="entry name" value="Metallo-dependent hydrolases"/>
    <property type="match status" value="1"/>
</dbReference>
<dbReference type="InterPro" id="IPR011059">
    <property type="entry name" value="Metal-dep_hydrolase_composite"/>
</dbReference>
<sequence length="391" mass="41011">MLRLRDARVNGALRDLWIRDGRLTAPGPADEEIDLAGRLVVPGFVDAHCHLDKTLWSGPWAPNTAGPRLRDKIDYTRSRRADFGVPSAPRIAELLGTMAAAGTTSVRTHTDVSPEFGLDGFHAVAEAAAALEKVITVEQVAFPQYGLLTNPGTLELMDRALATGLAQVVGGIDPAGVDRDPVAHLDAVFGLATAHDVPVDLHLHDPGTLGAWQFELIIDRTLRAGMEGRVTIGHGYALAELSGIPQDELIAALAAAGIGLATCAAHDDPVVPVLKMRDAGAGLGLGSDGIRDLWSPWGNGDLLDRAHQLASRSGFFADEDLAQALVTATTGGAELLGLTGHGLDEGATADLVVLDAESAAEAVVTRARRLLVLKEGRTIARDGVLTSAKRP</sequence>
<evidence type="ECO:0000259" key="1">
    <source>
        <dbReference type="Pfam" id="PF07969"/>
    </source>
</evidence>
<evidence type="ECO:0000313" key="3">
    <source>
        <dbReference type="Proteomes" id="UP001501237"/>
    </source>
</evidence>
<dbReference type="InterPro" id="IPR032466">
    <property type="entry name" value="Metal_Hydrolase"/>
</dbReference>
<dbReference type="Gene3D" id="2.30.40.10">
    <property type="entry name" value="Urease, subunit C, domain 1"/>
    <property type="match status" value="1"/>
</dbReference>
<evidence type="ECO:0000313" key="2">
    <source>
        <dbReference type="EMBL" id="GAA3208971.1"/>
    </source>
</evidence>